<dbReference type="EMBL" id="MN739861">
    <property type="protein sequence ID" value="QHT75015.1"/>
    <property type="molecule type" value="Genomic_DNA"/>
</dbReference>
<accession>A0A6C0H4E2</accession>
<keyword evidence="2" id="KW-1133">Transmembrane helix</keyword>
<keyword evidence="2" id="KW-0812">Transmembrane</keyword>
<protein>
    <submittedName>
        <fullName evidence="3">Uncharacterized protein</fullName>
    </submittedName>
</protein>
<reference evidence="3" key="1">
    <citation type="journal article" date="2020" name="Nature">
        <title>Giant virus diversity and host interactions through global metagenomics.</title>
        <authorList>
            <person name="Schulz F."/>
            <person name="Roux S."/>
            <person name="Paez-Espino D."/>
            <person name="Jungbluth S."/>
            <person name="Walsh D.A."/>
            <person name="Denef V.J."/>
            <person name="McMahon K.D."/>
            <person name="Konstantinidis K.T."/>
            <person name="Eloe-Fadrosh E.A."/>
            <person name="Kyrpides N.C."/>
            <person name="Woyke T."/>
        </authorList>
    </citation>
    <scope>NUCLEOTIDE SEQUENCE</scope>
    <source>
        <strain evidence="3">GVMAG-M-3300023179-62</strain>
    </source>
</reference>
<feature type="transmembrane region" description="Helical" evidence="2">
    <location>
        <begin position="7"/>
        <end position="25"/>
    </location>
</feature>
<name>A0A6C0H4E2_9ZZZZ</name>
<sequence length="284" mass="31912">MFLSIKEICFFCLIFLIIGVTLIGFNQTFSNSKGLSLIISSYIVSLTLVIILLLIYKLAKIANCQTDGFHFEVSRSAKCRGYPYMQSSNPELLKECEKYLSSPEGCKMASCDGMYVGKPVSFEYTPESNDNWENKRCHCQKPTPVGPDPNQKPNPVVPDPNQKPNPVGPDPNQKPIPVVPSESNSTAGPVWRYNENGMIIGPSAGWKYGDRDRGSSGTSLYESYSYENPYLNMNEKYNPQYGYRLVPKTNLLDKGYYATLLPGTYGWIKPKSAICSHVYEKWSQ</sequence>
<organism evidence="3">
    <name type="scientific">viral metagenome</name>
    <dbReference type="NCBI Taxonomy" id="1070528"/>
    <lineage>
        <taxon>unclassified sequences</taxon>
        <taxon>metagenomes</taxon>
        <taxon>organismal metagenomes</taxon>
    </lineage>
</organism>
<evidence type="ECO:0000313" key="3">
    <source>
        <dbReference type="EMBL" id="QHT75015.1"/>
    </source>
</evidence>
<feature type="transmembrane region" description="Helical" evidence="2">
    <location>
        <begin position="37"/>
        <end position="56"/>
    </location>
</feature>
<feature type="region of interest" description="Disordered" evidence="1">
    <location>
        <begin position="127"/>
        <end position="187"/>
    </location>
</feature>
<keyword evidence="2" id="KW-0472">Membrane</keyword>
<evidence type="ECO:0000256" key="1">
    <source>
        <dbReference type="SAM" id="MobiDB-lite"/>
    </source>
</evidence>
<proteinExistence type="predicted"/>
<dbReference type="AlphaFoldDB" id="A0A6C0H4E2"/>
<evidence type="ECO:0000256" key="2">
    <source>
        <dbReference type="SAM" id="Phobius"/>
    </source>
</evidence>
<feature type="compositionally biased region" description="Pro residues" evidence="1">
    <location>
        <begin position="144"/>
        <end position="178"/>
    </location>
</feature>